<dbReference type="RefSeq" id="WP_121483710.1">
    <property type="nucleotide sequence ID" value="NZ_QQXL01000001.1"/>
</dbReference>
<feature type="compositionally biased region" description="Low complexity" evidence="1">
    <location>
        <begin position="193"/>
        <end position="202"/>
    </location>
</feature>
<dbReference type="EMBL" id="QQXL01000001">
    <property type="protein sequence ID" value="RKW71447.1"/>
    <property type="molecule type" value="Genomic_DNA"/>
</dbReference>
<feature type="transmembrane region" description="Helical" evidence="2">
    <location>
        <begin position="28"/>
        <end position="47"/>
    </location>
</feature>
<evidence type="ECO:0000256" key="1">
    <source>
        <dbReference type="SAM" id="MobiDB-lite"/>
    </source>
</evidence>
<evidence type="ECO:0000313" key="3">
    <source>
        <dbReference type="EMBL" id="RKW71447.1"/>
    </source>
</evidence>
<gene>
    <name evidence="3" type="ORF">DWQ67_00940</name>
</gene>
<evidence type="ECO:0000313" key="4">
    <source>
        <dbReference type="Proteomes" id="UP000273119"/>
    </source>
</evidence>
<comment type="caution">
    <text evidence="3">The sequence shown here is derived from an EMBL/GenBank/DDBJ whole genome shotgun (WGS) entry which is preliminary data.</text>
</comment>
<reference evidence="3 4" key="1">
    <citation type="submission" date="2018-07" db="EMBL/GenBank/DDBJ databases">
        <title>Arthrobacter sp. nov., isolated from raw cow's milk with high bacterial count.</title>
        <authorList>
            <person name="Hahne J."/>
            <person name="Isele D."/>
            <person name="Lipski A."/>
        </authorList>
    </citation>
    <scope>NUCLEOTIDE SEQUENCE [LARGE SCALE GENOMIC DNA]</scope>
    <source>
        <strain evidence="3 4">JZ R-183</strain>
    </source>
</reference>
<keyword evidence="2" id="KW-0472">Membrane</keyword>
<organism evidence="3 4">
    <name type="scientific">Galactobacter caseinivorans</name>
    <dbReference type="NCBI Taxonomy" id="2676123"/>
    <lineage>
        <taxon>Bacteria</taxon>
        <taxon>Bacillati</taxon>
        <taxon>Actinomycetota</taxon>
        <taxon>Actinomycetes</taxon>
        <taxon>Micrococcales</taxon>
        <taxon>Micrococcaceae</taxon>
        <taxon>Galactobacter</taxon>
    </lineage>
</organism>
<name>A0A496PLP2_9MICC</name>
<proteinExistence type="predicted"/>
<keyword evidence="4" id="KW-1185">Reference proteome</keyword>
<feature type="transmembrane region" description="Helical" evidence="2">
    <location>
        <begin position="83"/>
        <end position="103"/>
    </location>
</feature>
<dbReference type="AlphaFoldDB" id="A0A496PLP2"/>
<keyword evidence="2" id="KW-1133">Transmembrane helix</keyword>
<protein>
    <submittedName>
        <fullName evidence="3">Uncharacterized protein</fullName>
    </submittedName>
</protein>
<accession>A0A496PLP2</accession>
<feature type="transmembrane region" description="Helical" evidence="2">
    <location>
        <begin position="148"/>
        <end position="167"/>
    </location>
</feature>
<feature type="transmembrane region" description="Helical" evidence="2">
    <location>
        <begin position="115"/>
        <end position="136"/>
    </location>
</feature>
<evidence type="ECO:0000256" key="2">
    <source>
        <dbReference type="SAM" id="Phobius"/>
    </source>
</evidence>
<keyword evidence="2" id="KW-0812">Transmembrane</keyword>
<sequence length="240" mass="24465">MRIPTFLLSALAAVVVLAVPFALPEQLFTGGVVVVVALLTATVSALFPRITGLGAPLAVSCVLALSGGTAIATTVLAPAPLRLLWWAVVLGFTVLALFLVQLLRGTGAQDRVTSVATAIAGAFMVDSSAGWVAWYLDLSRGMDGWRPAAWLCAGVGVLLALAVAWALNRRVDSGWGAPEPSATRARSGRRASRAGSPRMAPATLPDAAAEPGALLSVGSALTAVLAIGLVLDLIARPLLG</sequence>
<feature type="region of interest" description="Disordered" evidence="1">
    <location>
        <begin position="178"/>
        <end position="202"/>
    </location>
</feature>
<feature type="transmembrane region" description="Helical" evidence="2">
    <location>
        <begin position="213"/>
        <end position="235"/>
    </location>
</feature>
<dbReference type="Proteomes" id="UP000273119">
    <property type="component" value="Unassembled WGS sequence"/>
</dbReference>
<feature type="transmembrane region" description="Helical" evidence="2">
    <location>
        <begin position="54"/>
        <end position="77"/>
    </location>
</feature>